<dbReference type="EMBL" id="PVNL01000103">
    <property type="protein sequence ID" value="PRQ04442.1"/>
    <property type="molecule type" value="Genomic_DNA"/>
</dbReference>
<dbReference type="SUPFAM" id="SSF53335">
    <property type="entry name" value="S-adenosyl-L-methionine-dependent methyltransferases"/>
    <property type="match status" value="1"/>
</dbReference>
<organism evidence="5 6">
    <name type="scientific">Enhygromyxa salina</name>
    <dbReference type="NCBI Taxonomy" id="215803"/>
    <lineage>
        <taxon>Bacteria</taxon>
        <taxon>Pseudomonadati</taxon>
        <taxon>Myxococcota</taxon>
        <taxon>Polyangia</taxon>
        <taxon>Nannocystales</taxon>
        <taxon>Nannocystaceae</taxon>
        <taxon>Enhygromyxa</taxon>
    </lineage>
</organism>
<reference evidence="5 6" key="1">
    <citation type="submission" date="2018-03" db="EMBL/GenBank/DDBJ databases">
        <title>Draft Genome Sequences of the Obligatory Marine Myxobacteria Enhygromyxa salina SWB007.</title>
        <authorList>
            <person name="Poehlein A."/>
            <person name="Moghaddam J.A."/>
            <person name="Harms H."/>
            <person name="Alanjari M."/>
            <person name="Koenig G.M."/>
            <person name="Daniel R."/>
            <person name="Schaeberle T.F."/>
        </authorList>
    </citation>
    <scope>NUCLEOTIDE SEQUENCE [LARGE SCALE GENOMIC DNA]</scope>
    <source>
        <strain evidence="5 6">SWB007</strain>
    </source>
</reference>
<evidence type="ECO:0000256" key="2">
    <source>
        <dbReference type="ARBA" id="ARBA00029460"/>
    </source>
</evidence>
<keyword evidence="5" id="KW-0808">Transferase</keyword>
<dbReference type="OrthoDB" id="9784736at2"/>
<comment type="similarity">
    <text evidence="2">Belongs to the TlyA family.</text>
</comment>
<dbReference type="Pfam" id="PF01728">
    <property type="entry name" value="FtsJ"/>
    <property type="match status" value="1"/>
</dbReference>
<name>A0A2S9YHD0_9BACT</name>
<dbReference type="InterPro" id="IPR029063">
    <property type="entry name" value="SAM-dependent_MTases_sf"/>
</dbReference>
<dbReference type="GO" id="GO:0032259">
    <property type="term" value="P:methylation"/>
    <property type="evidence" value="ECO:0007669"/>
    <property type="project" value="UniProtKB-KW"/>
</dbReference>
<keyword evidence="1 3" id="KW-0694">RNA-binding</keyword>
<dbReference type="AlphaFoldDB" id="A0A2S9YHD0"/>
<dbReference type="InterPro" id="IPR002877">
    <property type="entry name" value="RNA_MeTrfase_FtsJ_dom"/>
</dbReference>
<accession>A0A2S9YHD0</accession>
<dbReference type="Proteomes" id="UP000238823">
    <property type="component" value="Unassembled WGS sequence"/>
</dbReference>
<keyword evidence="5" id="KW-0489">Methyltransferase</keyword>
<proteinExistence type="inferred from homology"/>
<evidence type="ECO:0000259" key="4">
    <source>
        <dbReference type="SMART" id="SM00363"/>
    </source>
</evidence>
<dbReference type="InterPro" id="IPR036986">
    <property type="entry name" value="S4_RNA-bd_sf"/>
</dbReference>
<dbReference type="SMART" id="SM00363">
    <property type="entry name" value="S4"/>
    <property type="match status" value="1"/>
</dbReference>
<dbReference type="Gene3D" id="3.40.50.150">
    <property type="entry name" value="Vaccinia Virus protein VP39"/>
    <property type="match status" value="1"/>
</dbReference>
<dbReference type="GO" id="GO:0008168">
    <property type="term" value="F:methyltransferase activity"/>
    <property type="evidence" value="ECO:0007669"/>
    <property type="project" value="UniProtKB-KW"/>
</dbReference>
<dbReference type="InterPro" id="IPR004538">
    <property type="entry name" value="Hemolysin_A/TlyA"/>
</dbReference>
<feature type="domain" description="RNA-binding S4" evidence="4">
    <location>
        <begin position="12"/>
        <end position="78"/>
    </location>
</feature>
<evidence type="ECO:0000313" key="5">
    <source>
        <dbReference type="EMBL" id="PRQ04442.1"/>
    </source>
</evidence>
<dbReference type="GO" id="GO:0003723">
    <property type="term" value="F:RNA binding"/>
    <property type="evidence" value="ECO:0007669"/>
    <property type="project" value="UniProtKB-KW"/>
</dbReference>
<dbReference type="RefSeq" id="WP_106092000.1">
    <property type="nucleotide sequence ID" value="NZ_PVNL01000103.1"/>
</dbReference>
<protein>
    <submittedName>
        <fullName evidence="5">16S/23S rRNA (Cytidine-2'-O)-methyltransferase TlyA</fullName>
        <ecNumber evidence="5">2.1.1.226</ecNumber>
    </submittedName>
</protein>
<dbReference type="EC" id="2.1.1.226" evidence="5"/>
<dbReference type="NCBIfam" id="TIGR00478">
    <property type="entry name" value="tly"/>
    <property type="match status" value="1"/>
</dbReference>
<evidence type="ECO:0000256" key="3">
    <source>
        <dbReference type="PROSITE-ProRule" id="PRU00182"/>
    </source>
</evidence>
<dbReference type="InterPro" id="IPR002942">
    <property type="entry name" value="S4_RNA-bd"/>
</dbReference>
<evidence type="ECO:0000256" key="1">
    <source>
        <dbReference type="ARBA" id="ARBA00022884"/>
    </source>
</evidence>
<dbReference type="PANTHER" id="PTHR32319">
    <property type="entry name" value="BACTERIAL HEMOLYSIN-LIKE PROTEIN"/>
    <property type="match status" value="1"/>
</dbReference>
<comment type="caution">
    <text evidence="5">The sequence shown here is derived from an EMBL/GenBank/DDBJ whole genome shotgun (WGS) entry which is preliminary data.</text>
</comment>
<evidence type="ECO:0000313" key="6">
    <source>
        <dbReference type="Proteomes" id="UP000238823"/>
    </source>
</evidence>
<gene>
    <name evidence="5" type="primary">tlyA</name>
    <name evidence="5" type="ORF">ENSA7_51030</name>
</gene>
<dbReference type="SUPFAM" id="SSF55174">
    <property type="entry name" value="Alpha-L RNA-binding motif"/>
    <property type="match status" value="1"/>
</dbReference>
<sequence length="256" mass="27116">MAHSRKTDGGKLRLDKLLVERGLCDSRTRAQALILAGEVVVGDHAVTKPGTPVDPSVPVRLKGGDPNPYVSRGGLKLRGAIEAFGVDPTGRVCMDVGASTGGFTDCLLQAGAARVYAIDVGYGQLAWKLANDPRVVVMDRQNIRKLEPGQIPEPIELAVADCSFISLTKVLPHMRPCLRPGADVIVLVKPQFEVGRAQVGKGGIVRDDETRAAALASVEAAAQALGFGVQGHVAAAIAGREGNREWLAWLRWHAAP</sequence>
<dbReference type="PROSITE" id="PS50889">
    <property type="entry name" value="S4"/>
    <property type="match status" value="1"/>
</dbReference>
<dbReference type="PIRSF" id="PIRSF005578">
    <property type="entry name" value="TlyA"/>
    <property type="match status" value="1"/>
</dbReference>
<dbReference type="InterPro" id="IPR047048">
    <property type="entry name" value="TlyA"/>
</dbReference>
<dbReference type="CDD" id="cd00165">
    <property type="entry name" value="S4"/>
    <property type="match status" value="1"/>
</dbReference>
<dbReference type="Gene3D" id="3.10.290.10">
    <property type="entry name" value="RNA-binding S4 domain"/>
    <property type="match status" value="1"/>
</dbReference>
<dbReference type="PANTHER" id="PTHR32319:SF0">
    <property type="entry name" value="BACTERIAL HEMOLYSIN-LIKE PROTEIN"/>
    <property type="match status" value="1"/>
</dbReference>
<dbReference type="Pfam" id="PF01479">
    <property type="entry name" value="S4"/>
    <property type="match status" value="1"/>
</dbReference>